<dbReference type="InterPro" id="IPR050177">
    <property type="entry name" value="Lipid_A_modif_metabolic_enz"/>
</dbReference>
<dbReference type="InterPro" id="IPR036291">
    <property type="entry name" value="NAD(P)-bd_dom_sf"/>
</dbReference>
<comment type="caution">
    <text evidence="2">The sequence shown here is derived from an EMBL/GenBank/DDBJ whole genome shotgun (WGS) entry which is preliminary data.</text>
</comment>
<dbReference type="AlphaFoldDB" id="A0A1G1X294"/>
<dbReference type="SUPFAM" id="SSF51735">
    <property type="entry name" value="NAD(P)-binding Rossmann-fold domains"/>
    <property type="match status" value="2"/>
</dbReference>
<accession>A0A1G1X294</accession>
<evidence type="ECO:0000313" key="3">
    <source>
        <dbReference type="Proteomes" id="UP000177528"/>
    </source>
</evidence>
<evidence type="ECO:0000313" key="2">
    <source>
        <dbReference type="EMBL" id="OGY34129.1"/>
    </source>
</evidence>
<dbReference type="EMBL" id="MHHR01000021">
    <property type="protein sequence ID" value="OGY34129.1"/>
    <property type="molecule type" value="Genomic_DNA"/>
</dbReference>
<reference evidence="2 3" key="1">
    <citation type="journal article" date="2016" name="Nat. Commun.">
        <title>Thousands of microbial genomes shed light on interconnected biogeochemical processes in an aquifer system.</title>
        <authorList>
            <person name="Anantharaman K."/>
            <person name="Brown C.T."/>
            <person name="Hug L.A."/>
            <person name="Sharon I."/>
            <person name="Castelle C.J."/>
            <person name="Probst A.J."/>
            <person name="Thomas B.C."/>
            <person name="Singh A."/>
            <person name="Wilkins M.J."/>
            <person name="Karaoz U."/>
            <person name="Brodie E.L."/>
            <person name="Williams K.H."/>
            <person name="Hubbard S.S."/>
            <person name="Banfield J.F."/>
        </authorList>
    </citation>
    <scope>NUCLEOTIDE SEQUENCE [LARGE SCALE GENOMIC DNA]</scope>
</reference>
<sequence>MKTVYDNIVIGGSGFIGTSLLQALRAKGETVANLSREIGEPVTGVDVFPIDVTNLEELTERFPYGETVFILIGQVGAGFDAKKELLMLANIVNVLNAMRPKRVCYASSARVYGETAIPAIESDEVRPYDEYSRFKCDAEVLLQNTLNTNISLAIIRLANVYGNPRNRGFINTVMRNAAQIDSDQLVVHGDGTQSLDYIHIQDVADACIAITDGLTGRDIINLATGHNYSVTDLIEYTSRISKNPLPYTLDETRQPEVRMSAISNSKLRERYGFEPRYTFEQGLRETVLAYKKLATTESKKVLLIGGEGFIGRNIAAQVSEHAQCFSAGKEKSPWVDRKDIFIQLDPYKHKLPDTFDTVIHLIDHVVSLRDFREAERRLLQNIQIEEKTHVVLISSSVLYAQPESDYARRKALLESVYTEHCKENNIPLSILRLFNVYGPYQYPRRAGSLLANILMGYLDHHSVQIRDMNAQRDFIYVADVARIVNAIITTTTTGTFDVGTGVLTSISALIIAIERDIVHDELDIRHIGNAESFACPAAKIQVGLPVASTSLSEGLRHTFEFYLKNKEEFYD</sequence>
<feature type="domain" description="NAD-dependent epimerase/dehydratase" evidence="1">
    <location>
        <begin position="301"/>
        <end position="491"/>
    </location>
</feature>
<evidence type="ECO:0000259" key="1">
    <source>
        <dbReference type="Pfam" id="PF01370"/>
    </source>
</evidence>
<dbReference type="Gene3D" id="3.90.25.10">
    <property type="entry name" value="UDP-galactose 4-epimerase, domain 1"/>
    <property type="match status" value="1"/>
</dbReference>
<feature type="domain" description="NAD-dependent epimerase/dehydratase" evidence="1">
    <location>
        <begin position="8"/>
        <end position="213"/>
    </location>
</feature>
<dbReference type="Proteomes" id="UP000177528">
    <property type="component" value="Unassembled WGS sequence"/>
</dbReference>
<gene>
    <name evidence="2" type="ORF">A3D99_02055</name>
</gene>
<proteinExistence type="predicted"/>
<dbReference type="Pfam" id="PF01370">
    <property type="entry name" value="Epimerase"/>
    <property type="match status" value="2"/>
</dbReference>
<organism evidence="2 3">
    <name type="scientific">Candidatus Andersenbacteria bacterium RIFCSPHIGHO2_12_FULL_45_11</name>
    <dbReference type="NCBI Taxonomy" id="1797281"/>
    <lineage>
        <taxon>Bacteria</taxon>
        <taxon>Candidatus Anderseniibacteriota</taxon>
    </lineage>
</organism>
<name>A0A1G1X294_9BACT</name>
<dbReference type="InterPro" id="IPR001509">
    <property type="entry name" value="Epimerase_deHydtase"/>
</dbReference>
<dbReference type="Gene3D" id="3.40.50.720">
    <property type="entry name" value="NAD(P)-binding Rossmann-like Domain"/>
    <property type="match status" value="2"/>
</dbReference>
<protein>
    <recommendedName>
        <fullName evidence="1">NAD-dependent epimerase/dehydratase domain-containing protein</fullName>
    </recommendedName>
</protein>
<dbReference type="CDD" id="cd08946">
    <property type="entry name" value="SDR_e"/>
    <property type="match status" value="1"/>
</dbReference>
<dbReference type="PANTHER" id="PTHR43245">
    <property type="entry name" value="BIFUNCTIONAL POLYMYXIN RESISTANCE PROTEIN ARNA"/>
    <property type="match status" value="1"/>
</dbReference>